<evidence type="ECO:0000313" key="2">
    <source>
        <dbReference type="EMBL" id="CAA0084304.1"/>
    </source>
</evidence>
<gene>
    <name evidence="2" type="ORF">OPDIPICF_00656</name>
</gene>
<dbReference type="Gene3D" id="2.20.25.270">
    <property type="match status" value="1"/>
</dbReference>
<protein>
    <recommendedName>
        <fullName evidence="1">CopZ zinc binding domain-containing protein</fullName>
    </recommendedName>
</protein>
<dbReference type="AlphaFoldDB" id="A0A5S9N3L1"/>
<dbReference type="EMBL" id="CACSIO010000001">
    <property type="protein sequence ID" value="CAA0084304.1"/>
    <property type="molecule type" value="Genomic_DNA"/>
</dbReference>
<evidence type="ECO:0000313" key="3">
    <source>
        <dbReference type="Proteomes" id="UP000441399"/>
    </source>
</evidence>
<dbReference type="InterPro" id="IPR040890">
    <property type="entry name" value="Znf_CopZ"/>
</dbReference>
<dbReference type="InterPro" id="IPR041854">
    <property type="entry name" value="BFD-like_2Fe2S-bd_dom_sf"/>
</dbReference>
<dbReference type="Proteomes" id="UP000441399">
    <property type="component" value="Unassembled WGS sequence"/>
</dbReference>
<reference evidence="2 3" key="1">
    <citation type="submission" date="2019-11" db="EMBL/GenBank/DDBJ databases">
        <authorList>
            <person name="Holert J."/>
        </authorList>
    </citation>
    <scope>NUCLEOTIDE SEQUENCE [LARGE SCALE GENOMIC DNA]</scope>
    <source>
        <strain evidence="2">SB11_3</strain>
    </source>
</reference>
<accession>A0A5S9N3L1</accession>
<name>A0A5S9N3L1_9GAMM</name>
<feature type="domain" description="CopZ zinc binding" evidence="1">
    <location>
        <begin position="17"/>
        <end position="75"/>
    </location>
</feature>
<evidence type="ECO:0000259" key="1">
    <source>
        <dbReference type="Pfam" id="PF18423"/>
    </source>
</evidence>
<organism evidence="2 3">
    <name type="scientific">BD1-7 clade bacterium</name>
    <dbReference type="NCBI Taxonomy" id="2029982"/>
    <lineage>
        <taxon>Bacteria</taxon>
        <taxon>Pseudomonadati</taxon>
        <taxon>Pseudomonadota</taxon>
        <taxon>Gammaproteobacteria</taxon>
        <taxon>Cellvibrionales</taxon>
        <taxon>Spongiibacteraceae</taxon>
        <taxon>BD1-7 clade</taxon>
    </lineage>
</organism>
<sequence>MMATVSEVAPNFGDAHLCPSCNYKGQKVREVTIRHHVKFPLNQQDFSDTPYFYCLNDTCNTSYFSVDRAFQIDDLQSAQQIKNKTVCYCFGITKEAFNAYIARDQQTEFFDDLDALAYSTQCFCKAKNPAGRGCLKTFKQMALTALSEGNTAEKL</sequence>
<dbReference type="Pfam" id="PF18423">
    <property type="entry name" value="zf_CopZ"/>
    <property type="match status" value="1"/>
</dbReference>
<proteinExistence type="predicted"/>
<dbReference type="Gene3D" id="1.10.10.1100">
    <property type="entry name" value="BFD-like [2Fe-2S]-binding domain"/>
    <property type="match status" value="1"/>
</dbReference>
<keyword evidence="3" id="KW-1185">Reference proteome</keyword>